<feature type="compositionally biased region" description="Basic and acidic residues" evidence="1">
    <location>
        <begin position="67"/>
        <end position="78"/>
    </location>
</feature>
<evidence type="ECO:0000313" key="2">
    <source>
        <dbReference type="EMBL" id="SER40520.1"/>
    </source>
</evidence>
<organism evidence="2 3">
    <name type="scientific">Salisediminibacterium halotolerans</name>
    <dbReference type="NCBI Taxonomy" id="517425"/>
    <lineage>
        <taxon>Bacteria</taxon>
        <taxon>Bacillati</taxon>
        <taxon>Bacillota</taxon>
        <taxon>Bacilli</taxon>
        <taxon>Bacillales</taxon>
        <taxon>Bacillaceae</taxon>
        <taxon>Salisediminibacterium</taxon>
    </lineage>
</organism>
<comment type="caution">
    <text evidence="2">The sequence shown here is derived from an EMBL/GenBank/DDBJ whole genome shotgun (WGS) entry which is preliminary data.</text>
</comment>
<dbReference type="STRING" id="1464123.SAMN05444126_1017"/>
<keyword evidence="3" id="KW-1185">Reference proteome</keyword>
<protein>
    <submittedName>
        <fullName evidence="2">Uncharacterized protein</fullName>
    </submittedName>
</protein>
<dbReference type="Proteomes" id="UP000199318">
    <property type="component" value="Unassembled WGS sequence"/>
</dbReference>
<dbReference type="RefSeq" id="WP_093071484.1">
    <property type="nucleotide sequence ID" value="NZ_FOGV01000001.1"/>
</dbReference>
<sequence>MKAVLLTAAFVLTVSVWGSFIYIFVTDDSTLNVSSQPARDFNSADRETDFVLKNQSSIADEEPSSGEESRSDEGRAQDNEVEPGDAIGYGDGVSIEVLLADAD</sequence>
<evidence type="ECO:0000256" key="1">
    <source>
        <dbReference type="SAM" id="MobiDB-lite"/>
    </source>
</evidence>
<gene>
    <name evidence="2" type="ORF">SAMN05444126_1017</name>
</gene>
<evidence type="ECO:0000313" key="3">
    <source>
        <dbReference type="Proteomes" id="UP000199318"/>
    </source>
</evidence>
<name>A0A1H9NX57_9BACI</name>
<dbReference type="EMBL" id="FOGV01000001">
    <property type="protein sequence ID" value="SER40520.1"/>
    <property type="molecule type" value="Genomic_DNA"/>
</dbReference>
<feature type="region of interest" description="Disordered" evidence="1">
    <location>
        <begin position="52"/>
        <end position="89"/>
    </location>
</feature>
<reference evidence="3" key="1">
    <citation type="submission" date="2016-10" db="EMBL/GenBank/DDBJ databases">
        <authorList>
            <person name="de Groot N.N."/>
        </authorList>
    </citation>
    <scope>NUCLEOTIDE SEQUENCE [LARGE SCALE GENOMIC DNA]</scope>
    <source>
        <strain evidence="3">10nlg</strain>
    </source>
</reference>
<proteinExistence type="predicted"/>
<accession>A0A1H9NX57</accession>
<dbReference type="AlphaFoldDB" id="A0A1H9NX57"/>